<dbReference type="Proteomes" id="UP001163835">
    <property type="component" value="Unassembled WGS sequence"/>
</dbReference>
<evidence type="ECO:0000313" key="1">
    <source>
        <dbReference type="EMBL" id="KAJ3807928.1"/>
    </source>
</evidence>
<accession>A0ACC1TTG7</accession>
<organism evidence="1 2">
    <name type="scientific">Lentinula aff. lateritia</name>
    <dbReference type="NCBI Taxonomy" id="2804960"/>
    <lineage>
        <taxon>Eukaryota</taxon>
        <taxon>Fungi</taxon>
        <taxon>Dikarya</taxon>
        <taxon>Basidiomycota</taxon>
        <taxon>Agaricomycotina</taxon>
        <taxon>Agaricomycetes</taxon>
        <taxon>Agaricomycetidae</taxon>
        <taxon>Agaricales</taxon>
        <taxon>Marasmiineae</taxon>
        <taxon>Omphalotaceae</taxon>
        <taxon>Lentinula</taxon>
    </lineage>
</organism>
<evidence type="ECO:0000313" key="2">
    <source>
        <dbReference type="Proteomes" id="UP001163835"/>
    </source>
</evidence>
<reference evidence="1" key="1">
    <citation type="submission" date="2022-09" db="EMBL/GenBank/DDBJ databases">
        <title>A Global Phylogenomic Analysis of the Shiitake Genus Lentinula.</title>
        <authorList>
            <consortium name="DOE Joint Genome Institute"/>
            <person name="Sierra-Patev S."/>
            <person name="Min B."/>
            <person name="Naranjo-Ortiz M."/>
            <person name="Looney B."/>
            <person name="Konkel Z."/>
            <person name="Slot J.C."/>
            <person name="Sakamoto Y."/>
            <person name="Steenwyk J.L."/>
            <person name="Rokas A."/>
            <person name="Carro J."/>
            <person name="Camarero S."/>
            <person name="Ferreira P."/>
            <person name="Molpeceres G."/>
            <person name="Ruiz-Duenas F.J."/>
            <person name="Serrano A."/>
            <person name="Henrissat B."/>
            <person name="Drula E."/>
            <person name="Hughes K.W."/>
            <person name="Mata J.L."/>
            <person name="Ishikawa N.K."/>
            <person name="Vargas-Isla R."/>
            <person name="Ushijima S."/>
            <person name="Smith C.A."/>
            <person name="Ahrendt S."/>
            <person name="Andreopoulos W."/>
            <person name="He G."/>
            <person name="Labutti K."/>
            <person name="Lipzen A."/>
            <person name="Ng V."/>
            <person name="Riley R."/>
            <person name="Sandor L."/>
            <person name="Barry K."/>
            <person name="Martinez A.T."/>
            <person name="Xiao Y."/>
            <person name="Gibbons J.G."/>
            <person name="Terashima K."/>
            <person name="Grigoriev I.V."/>
            <person name="Hibbett D.S."/>
        </authorList>
    </citation>
    <scope>NUCLEOTIDE SEQUENCE</scope>
    <source>
        <strain evidence="1">TMI1499</strain>
    </source>
</reference>
<gene>
    <name evidence="1" type="ORF">F5876DRAFT_47098</name>
</gene>
<keyword evidence="2" id="KW-1185">Reference proteome</keyword>
<proteinExistence type="predicted"/>
<name>A0ACC1TTG7_9AGAR</name>
<protein>
    <submittedName>
        <fullName evidence="1">Uncharacterized protein</fullName>
    </submittedName>
</protein>
<comment type="caution">
    <text evidence="1">The sequence shown here is derived from an EMBL/GenBank/DDBJ whole genome shotgun (WGS) entry which is preliminary data.</text>
</comment>
<sequence>MSTTAAETVEKLKREGNVFFLQKSYIYAAEKYMEALKIDKDNAILYSNRSACHLNLKAYVFSSPMLFATEIDPGFSKAYARLATAEPKM</sequence>
<dbReference type="EMBL" id="MU795262">
    <property type="protein sequence ID" value="KAJ3807928.1"/>
    <property type="molecule type" value="Genomic_DNA"/>
</dbReference>